<name>A0A640SA83_9ACTN</name>
<organism evidence="1 2">
    <name type="scientific">Streptomyces caniferus</name>
    <dbReference type="NCBI Taxonomy" id="285557"/>
    <lineage>
        <taxon>Bacteria</taxon>
        <taxon>Bacillati</taxon>
        <taxon>Actinomycetota</taxon>
        <taxon>Actinomycetes</taxon>
        <taxon>Kitasatosporales</taxon>
        <taxon>Streptomycetaceae</taxon>
        <taxon>Streptomyces</taxon>
    </lineage>
</organism>
<accession>A0A640SA83</accession>
<evidence type="ECO:0000313" key="1">
    <source>
        <dbReference type="EMBL" id="GFE08159.1"/>
    </source>
</evidence>
<dbReference type="OrthoDB" id="3283561at2"/>
<protein>
    <submittedName>
        <fullName evidence="1">Uncharacterized protein</fullName>
    </submittedName>
</protein>
<dbReference type="EMBL" id="BLIN01000005">
    <property type="protein sequence ID" value="GFE08159.1"/>
    <property type="molecule type" value="Genomic_DNA"/>
</dbReference>
<dbReference type="Proteomes" id="UP000435837">
    <property type="component" value="Unassembled WGS sequence"/>
</dbReference>
<proteinExistence type="predicted"/>
<reference evidence="1 2" key="1">
    <citation type="submission" date="2019-12" db="EMBL/GenBank/DDBJ databases">
        <title>Whole genome shotgun sequence of Streptomyces caniferus NBRC 15389.</title>
        <authorList>
            <person name="Ichikawa N."/>
            <person name="Kimura A."/>
            <person name="Kitahashi Y."/>
            <person name="Komaki H."/>
            <person name="Tamura T."/>
        </authorList>
    </citation>
    <scope>NUCLEOTIDE SEQUENCE [LARGE SCALE GENOMIC DNA]</scope>
    <source>
        <strain evidence="1 2">NBRC 15389</strain>
    </source>
</reference>
<sequence length="164" mass="18907">MPLDDQHAWALLRELDDPDHMEFPRGHDHTATRARFDQLASRLDQRFQCTCIVDREVQDASHHGTIVVPNAATVSGEHITVTVSNFGALAAVTLGNSGSYDEEEERELFQDTDRHRVDDELEALGYIRISEHLLWTRYDGVSDLVSYYPPEHPPTWWTRLFDYL</sequence>
<evidence type="ECO:0000313" key="2">
    <source>
        <dbReference type="Proteomes" id="UP000435837"/>
    </source>
</evidence>
<dbReference type="RefSeq" id="WP_159478761.1">
    <property type="nucleotide sequence ID" value="NZ_BAAATH010000020.1"/>
</dbReference>
<gene>
    <name evidence="1" type="ORF">Scani_44270</name>
</gene>
<comment type="caution">
    <text evidence="1">The sequence shown here is derived from an EMBL/GenBank/DDBJ whole genome shotgun (WGS) entry which is preliminary data.</text>
</comment>
<dbReference type="AlphaFoldDB" id="A0A640SA83"/>